<dbReference type="EMBL" id="BK002960">
    <property type="protein sequence ID" value="DAA03160.1"/>
    <property type="molecule type" value="Genomic_DNA"/>
</dbReference>
<reference evidence="1" key="1">
    <citation type="journal article" date="2003" name="Genome Biol.">
        <title>An integrated gene annotation and transcriptional profiling approach towards the full gene content of the Drosophila genome.</title>
        <authorList>
            <person name="Hild M."/>
            <person name="Beckmann B."/>
            <person name="Haas S.A."/>
            <person name="Koch B."/>
            <person name="Solovyev V."/>
            <person name="Busold C."/>
            <person name="Fellenberg K."/>
            <person name="Boutros M."/>
            <person name="Vingron M."/>
            <person name="Sauer F."/>
            <person name="Hoheisel J.D."/>
            <person name="Paro R."/>
        </authorList>
    </citation>
    <scope>NUCLEOTIDE SEQUENCE</scope>
</reference>
<organism evidence="1">
    <name type="scientific">Drosophila melanogaster</name>
    <name type="common">Fruit fly</name>
    <dbReference type="NCBI Taxonomy" id="7227"/>
    <lineage>
        <taxon>Eukaryota</taxon>
        <taxon>Metazoa</taxon>
        <taxon>Ecdysozoa</taxon>
        <taxon>Arthropoda</taxon>
        <taxon>Hexapoda</taxon>
        <taxon>Insecta</taxon>
        <taxon>Pterygota</taxon>
        <taxon>Neoptera</taxon>
        <taxon>Endopterygota</taxon>
        <taxon>Diptera</taxon>
        <taxon>Brachycera</taxon>
        <taxon>Muscomorpha</taxon>
        <taxon>Ephydroidea</taxon>
        <taxon>Drosophilidae</taxon>
        <taxon>Drosophila</taxon>
        <taxon>Sophophora</taxon>
    </lineage>
</organism>
<dbReference type="AlphaFoldDB" id="Q6IIV6"/>
<name>Q6IIV6_DROME</name>
<evidence type="ECO:0000313" key="1">
    <source>
        <dbReference type="EMBL" id="DAA03160.1"/>
    </source>
</evidence>
<proteinExistence type="predicted"/>
<gene>
    <name evidence="1" type="ORF">HDC16877</name>
</gene>
<sequence length="56" mass="6251">MMMTEEGKAMVLMAMQMHVGVAGLEGKNVVQLPLMALLCFDMRRSGSVRPCDIYKM</sequence>
<protein>
    <submittedName>
        <fullName evidence="1">HDC16877</fullName>
    </submittedName>
</protein>
<accession>Q6IIV6</accession>